<dbReference type="GO" id="GO:0005847">
    <property type="term" value="C:mRNA cleavage and polyadenylation specificity factor complex"/>
    <property type="evidence" value="ECO:0007669"/>
    <property type="project" value="TreeGrafter"/>
</dbReference>
<keyword evidence="6" id="KW-0507">mRNA processing</keyword>
<dbReference type="Gene3D" id="1.10.418.10">
    <property type="entry name" value="Calponin-like domain"/>
    <property type="match status" value="1"/>
</dbReference>
<sequence>MVAARGYKTENPLYKDDEPFAKTCHTFDYTREGTERNGLGYYCLMGLWASIFIWDSLYTGATMPTGVHRYVWGPYFPTAWLVGAASSLKFRGRTVMFDCGIHPAHTGMTALPFFDHLSTADLTNVDLLLVTPLPPRPLRSGALLSNSEDYARVSKITAAEDQVYGRTDIDKCMQRIDTCTFHQTVTISTPAGPISFTAYRAGHVLGAAMFVVEIDGVRLLYTGDFSREVDRHLPHAEVVPAPIHALVVESTYGVQLHEPRDADTIVFPRATKICHQIVRTGGKCLLPVFALGRAQELLLLLEEHWGKHEELQRVPIFYATPMANKCLRIFETYTALCSDKVQEEANNCRNIWRTMKYVQNMPDNSCKEWEDVVLAPGMPCVVMAAPGMLQSGTSRELFEQWAPDPKNGVIITGYSVAGTLAHDLQNDPDTLTLTDGRKLPVRCSTKSISFSAHSDYGQDFPGTSCNTPANTQSVEIQFMTRRAFASAVGRVADADEKPQRSNKRSRHGGTSTALLVEDPASGNDSQLLLSADTAAEEIPDFTSIKTAKLQMSVKLNAVSGFDLVAFANEAVTQLFEDVDIMSAKTAREVHEGESTGIVVSGLVYVHQKKAAGEGHLAASLITVRWSASPMADLVADSLLLLLMDSACTPVDGADARGSTSGAAVDIQRQPSSKPDSEEEVEVVRTILHDNVGPVEEVDSSRGLLKATIIGAEPEQAIEVDTSERQVRLVGAPQPPPPSSGEGPAKLTPGEELANAVRGHLRRAMVVFEPRCGLCIMFDRVCLLSVMPSVFTDTLVEYWPYIVLAVVLAACGYLATIIFEDYRKQSTATSEFLQATGGTGEYVIHLPEEELNAYLDFKEKVLQEYLAKEGKGRVISDLNAPEMTRIIRHEIPDPERRKLKALLLKRCIGCVHVLAQLQRDKPGAARMMDKKLVADKYWEGVLQAERDFNAEMDDVVKESEMTEEGFGRNVWPQGLQFYRLEQHKEMMAKKEAEEAEARKIGGDSSDASSGGKRDDPEAVERKEAMRKHLRERWCFLAVKQIPVAVLDTEDSHYKTLGLPTEFPTPEEVRRAYLRLARECHPDKHRSGEDKAAAERRFKKVAEAYEVLSDKERSTSYRYGLLPAYLPRFQLELHKNRMAKQEEEGESFFHYSTDHVPAVLSSAELVDHIIEPGHRGGADHHVEGKNSEHDAAVELRRSSSVVVKPRRQEDVFFDSKGFGEGLLDWLNTLLQTSLTKVEQCASGAVYCQIIDSAFPGRVPLKKVNWMAKVDYEYVHNYKILQRAFDQCNIAKHIDVDKLCKGKFQDNLEFLQWMKAFYDSAVPTDVALNYDPVARRQGCQLPPWAANAAPPSLINKENHAPRNGGGRPTAGRTAGLVADRPLWGVARQPPPPQVDLSRFVTVEEYEELKESAVCLERERDFYFGKLRQVEILLQEIDVTQKSTEELREMVQTILFASEEEGEFVEGELAIDEGDHDGGAGPRQWVDTNKDLMRTRERILNEGRPIRTNLEEHCCGVQRIRKVPSHRLVSGHGGSCYPRRWVAPSLIFVHSSSPCNHAGAGGCTRPLGHSRSSASIRRHRSEGPPSRGWRCRPEPSYTPRLCFDVYDPVGKWLNSD</sequence>
<dbReference type="PROSITE" id="PS50076">
    <property type="entry name" value="DNAJ_2"/>
    <property type="match status" value="1"/>
</dbReference>
<dbReference type="InterPro" id="IPR018624">
    <property type="entry name" value="Sec66"/>
</dbReference>
<dbReference type="InterPro" id="IPR001623">
    <property type="entry name" value="DnaJ_domain"/>
</dbReference>
<dbReference type="GO" id="GO:0008017">
    <property type="term" value="F:microtubule binding"/>
    <property type="evidence" value="ECO:0007669"/>
    <property type="project" value="InterPro"/>
</dbReference>
<feature type="region of interest" description="Disordered" evidence="15">
    <location>
        <begin position="728"/>
        <end position="748"/>
    </location>
</feature>
<keyword evidence="11" id="KW-0206">Cytoskeleton</keyword>
<comment type="subcellular location">
    <subcellularLocation>
        <location evidence="2">Cytoplasm</location>
        <location evidence="2">Cytoskeleton</location>
    </subcellularLocation>
    <subcellularLocation>
        <location evidence="1">Nucleus</location>
    </subcellularLocation>
</comment>
<evidence type="ECO:0000259" key="19">
    <source>
        <dbReference type="PROSITE" id="PS51230"/>
    </source>
</evidence>
<comment type="caution">
    <text evidence="20">The sequence shown here is derived from an EMBL/GenBank/DDBJ whole genome shotgun (WGS) entry which is preliminary data.</text>
</comment>
<dbReference type="PROSITE" id="PS51230">
    <property type="entry name" value="EB1_C"/>
    <property type="match status" value="1"/>
</dbReference>
<feature type="transmembrane region" description="Helical" evidence="16">
    <location>
        <begin position="39"/>
        <end position="58"/>
    </location>
</feature>
<dbReference type="Pfam" id="PF00307">
    <property type="entry name" value="CH"/>
    <property type="match status" value="1"/>
</dbReference>
<dbReference type="OrthoDB" id="436205at2759"/>
<dbReference type="InterPro" id="IPR036866">
    <property type="entry name" value="RibonucZ/Hydroxyglut_hydro"/>
</dbReference>
<comment type="similarity">
    <text evidence="3">Belongs to the MAPRE family.</text>
</comment>
<keyword evidence="10" id="KW-0378">Hydrolase</keyword>
<dbReference type="PANTHER" id="PTHR11203:SF11">
    <property type="entry name" value="CLEAVAGE AND POLYADENYLATION SPECIFICITY FACTOR SUBUNIT 3"/>
    <property type="match status" value="1"/>
</dbReference>
<evidence type="ECO:0000256" key="9">
    <source>
        <dbReference type="ARBA" id="ARBA00022776"/>
    </source>
</evidence>
<dbReference type="SUPFAM" id="SSF56281">
    <property type="entry name" value="Metallo-hydrolase/oxidoreductase"/>
    <property type="match status" value="1"/>
</dbReference>
<dbReference type="GO" id="GO:0005874">
    <property type="term" value="C:microtubule"/>
    <property type="evidence" value="ECO:0007669"/>
    <property type="project" value="UniProtKB-KW"/>
</dbReference>
<keyword evidence="4" id="KW-0963">Cytoplasm</keyword>
<evidence type="ECO:0000256" key="10">
    <source>
        <dbReference type="ARBA" id="ARBA00022801"/>
    </source>
</evidence>
<dbReference type="InterPro" id="IPR022712">
    <property type="entry name" value="Beta_Casp"/>
</dbReference>
<dbReference type="Gene3D" id="1.10.287.110">
    <property type="entry name" value="DnaJ domain"/>
    <property type="match status" value="1"/>
</dbReference>
<dbReference type="GO" id="GO:0031207">
    <property type="term" value="C:Sec62/Sec63 complex"/>
    <property type="evidence" value="ECO:0007669"/>
    <property type="project" value="InterPro"/>
</dbReference>
<accession>A0A7J6PDQ7</accession>
<organism evidence="20 21">
    <name type="scientific">Perkinsus olseni</name>
    <name type="common">Perkinsus atlanticus</name>
    <dbReference type="NCBI Taxonomy" id="32597"/>
    <lineage>
        <taxon>Eukaryota</taxon>
        <taxon>Sar</taxon>
        <taxon>Alveolata</taxon>
        <taxon>Perkinsozoa</taxon>
        <taxon>Perkinsea</taxon>
        <taxon>Perkinsida</taxon>
        <taxon>Perkinsidae</taxon>
        <taxon>Perkinsus</taxon>
    </lineage>
</organism>
<reference evidence="20 21" key="1">
    <citation type="submission" date="2020-04" db="EMBL/GenBank/DDBJ databases">
        <title>Perkinsus olseni comparative genomics.</title>
        <authorList>
            <person name="Bogema D.R."/>
        </authorList>
    </citation>
    <scope>NUCLEOTIDE SEQUENCE [LARGE SCALE GENOMIC DNA]</scope>
    <source>
        <strain evidence="20">00978-12</strain>
    </source>
</reference>
<proteinExistence type="inferred from homology"/>
<keyword evidence="16" id="KW-0472">Membrane</keyword>
<dbReference type="Pfam" id="PF16661">
    <property type="entry name" value="Lactamase_B_6"/>
    <property type="match status" value="1"/>
</dbReference>
<dbReference type="CDD" id="cd06257">
    <property type="entry name" value="DnaJ"/>
    <property type="match status" value="1"/>
</dbReference>
<dbReference type="GO" id="GO:0004534">
    <property type="term" value="F:5'-3' RNA exonuclease activity"/>
    <property type="evidence" value="ECO:0007669"/>
    <property type="project" value="TreeGrafter"/>
</dbReference>
<feature type="region of interest" description="Disordered" evidence="15">
    <location>
        <begin position="654"/>
        <end position="678"/>
    </location>
</feature>
<evidence type="ECO:0000256" key="12">
    <source>
        <dbReference type="ARBA" id="ARBA00023242"/>
    </source>
</evidence>
<evidence type="ECO:0000256" key="5">
    <source>
        <dbReference type="ARBA" id="ARBA00022618"/>
    </source>
</evidence>
<dbReference type="Pfam" id="PF09802">
    <property type="entry name" value="Sec66"/>
    <property type="match status" value="1"/>
</dbReference>
<dbReference type="Gene3D" id="1.20.5.1430">
    <property type="match status" value="1"/>
</dbReference>
<evidence type="ECO:0000259" key="18">
    <source>
        <dbReference type="PROSITE" id="PS50076"/>
    </source>
</evidence>
<dbReference type="GO" id="GO:0051301">
    <property type="term" value="P:cell division"/>
    <property type="evidence" value="ECO:0007669"/>
    <property type="project" value="UniProtKB-KW"/>
</dbReference>
<dbReference type="PANTHER" id="PTHR11203">
    <property type="entry name" value="CLEAVAGE AND POLYADENYLATION SPECIFICITY FACTOR FAMILY MEMBER"/>
    <property type="match status" value="1"/>
</dbReference>
<dbReference type="Pfam" id="PF00226">
    <property type="entry name" value="DnaJ"/>
    <property type="match status" value="1"/>
</dbReference>
<name>A0A7J6PDQ7_PEROL</name>
<evidence type="ECO:0000256" key="14">
    <source>
        <dbReference type="PROSITE-ProRule" id="PRU00576"/>
    </source>
</evidence>
<dbReference type="InterPro" id="IPR050698">
    <property type="entry name" value="MBL"/>
</dbReference>
<dbReference type="InterPro" id="IPR021718">
    <property type="entry name" value="CPSF73-100_C"/>
</dbReference>
<dbReference type="Proteomes" id="UP000541610">
    <property type="component" value="Unassembled WGS sequence"/>
</dbReference>
<evidence type="ECO:0000256" key="6">
    <source>
        <dbReference type="ARBA" id="ARBA00022664"/>
    </source>
</evidence>
<keyword evidence="16" id="KW-0812">Transmembrane</keyword>
<evidence type="ECO:0000256" key="13">
    <source>
        <dbReference type="ARBA" id="ARBA00023306"/>
    </source>
</evidence>
<dbReference type="SUPFAM" id="SSF47576">
    <property type="entry name" value="Calponin-homology domain, CH-domain"/>
    <property type="match status" value="1"/>
</dbReference>
<protein>
    <submittedName>
        <fullName evidence="20">Integrator complex subunit 11</fullName>
    </submittedName>
</protein>
<dbReference type="GO" id="GO:0003723">
    <property type="term" value="F:RNA binding"/>
    <property type="evidence" value="ECO:0007669"/>
    <property type="project" value="TreeGrafter"/>
</dbReference>
<dbReference type="Pfam" id="PF11718">
    <property type="entry name" value="CPSF73-100_C"/>
    <property type="match status" value="1"/>
</dbReference>
<feature type="domain" description="EB1 C-terminal" evidence="19">
    <location>
        <begin position="1387"/>
        <end position="1460"/>
    </location>
</feature>
<keyword evidence="9" id="KW-0498">Mitosis</keyword>
<dbReference type="PRINTS" id="PR00625">
    <property type="entry name" value="JDOMAIN"/>
</dbReference>
<evidence type="ECO:0000256" key="3">
    <source>
        <dbReference type="ARBA" id="ARBA00010729"/>
    </source>
</evidence>
<dbReference type="InterPro" id="IPR036869">
    <property type="entry name" value="J_dom_sf"/>
</dbReference>
<gene>
    <name evidence="20" type="primary">CPSF3L</name>
    <name evidence="20" type="ORF">FOZ60_010544</name>
</gene>
<dbReference type="SMART" id="SM00271">
    <property type="entry name" value="DnaJ"/>
    <property type="match status" value="1"/>
</dbReference>
<dbReference type="Pfam" id="PF10996">
    <property type="entry name" value="Beta-Casp"/>
    <property type="match status" value="1"/>
</dbReference>
<feature type="region of interest" description="Disordered" evidence="15">
    <location>
        <begin position="490"/>
        <end position="518"/>
    </location>
</feature>
<evidence type="ECO:0000259" key="17">
    <source>
        <dbReference type="PROSITE" id="PS50021"/>
    </source>
</evidence>
<keyword evidence="8" id="KW-0540">Nuclease</keyword>
<keyword evidence="7 14" id="KW-0493">Microtubule</keyword>
<feature type="domain" description="Calponin-homology (CH)" evidence="17">
    <location>
        <begin position="1214"/>
        <end position="1316"/>
    </location>
</feature>
<feature type="compositionally biased region" description="Basic and acidic residues" evidence="15">
    <location>
        <begin position="1010"/>
        <end position="1021"/>
    </location>
</feature>
<dbReference type="SUPFAM" id="SSF46565">
    <property type="entry name" value="Chaperone J-domain"/>
    <property type="match status" value="1"/>
</dbReference>
<evidence type="ECO:0000313" key="20">
    <source>
        <dbReference type="EMBL" id="KAF4693620.1"/>
    </source>
</evidence>
<dbReference type="EMBL" id="JABANP010000043">
    <property type="protein sequence ID" value="KAF4693620.1"/>
    <property type="molecule type" value="Genomic_DNA"/>
</dbReference>
<keyword evidence="5" id="KW-0132">Cell division</keyword>
<dbReference type="GO" id="GO:0004521">
    <property type="term" value="F:RNA endonuclease activity"/>
    <property type="evidence" value="ECO:0007669"/>
    <property type="project" value="TreeGrafter"/>
</dbReference>
<evidence type="ECO:0000313" key="21">
    <source>
        <dbReference type="Proteomes" id="UP000541610"/>
    </source>
</evidence>
<evidence type="ECO:0000256" key="16">
    <source>
        <dbReference type="SAM" id="Phobius"/>
    </source>
</evidence>
<feature type="compositionally biased region" description="Basic and acidic residues" evidence="15">
    <location>
        <begin position="987"/>
        <end position="1000"/>
    </location>
</feature>
<dbReference type="InterPro" id="IPR036133">
    <property type="entry name" value="EB1_C_sf"/>
</dbReference>
<feature type="region of interest" description="Disordered" evidence="15">
    <location>
        <begin position="987"/>
        <end position="1021"/>
    </location>
</feature>
<evidence type="ECO:0000256" key="7">
    <source>
        <dbReference type="ARBA" id="ARBA00022701"/>
    </source>
</evidence>
<evidence type="ECO:0000256" key="15">
    <source>
        <dbReference type="SAM" id="MobiDB-lite"/>
    </source>
</evidence>
<keyword evidence="16" id="KW-1133">Transmembrane helix</keyword>
<dbReference type="InterPro" id="IPR001279">
    <property type="entry name" value="Metallo-B-lactamas"/>
</dbReference>
<feature type="domain" description="J" evidence="18">
    <location>
        <begin position="1050"/>
        <end position="1118"/>
    </location>
</feature>
<evidence type="ECO:0000256" key="11">
    <source>
        <dbReference type="ARBA" id="ARBA00023212"/>
    </source>
</evidence>
<dbReference type="SMART" id="SM01027">
    <property type="entry name" value="Beta-Casp"/>
    <property type="match status" value="1"/>
</dbReference>
<keyword evidence="12" id="KW-0539">Nucleus</keyword>
<dbReference type="InterPro" id="IPR004953">
    <property type="entry name" value="EB1_C"/>
</dbReference>
<evidence type="ECO:0000256" key="1">
    <source>
        <dbReference type="ARBA" id="ARBA00004123"/>
    </source>
</evidence>
<dbReference type="Gene3D" id="3.40.50.10890">
    <property type="match status" value="1"/>
</dbReference>
<dbReference type="SUPFAM" id="SSF140612">
    <property type="entry name" value="EB1 dimerisation domain-like"/>
    <property type="match status" value="1"/>
</dbReference>
<keyword evidence="13" id="KW-0131">Cell cycle</keyword>
<evidence type="ECO:0000256" key="8">
    <source>
        <dbReference type="ARBA" id="ARBA00022722"/>
    </source>
</evidence>
<dbReference type="PROSITE" id="PS50021">
    <property type="entry name" value="CH"/>
    <property type="match status" value="1"/>
</dbReference>
<dbReference type="GO" id="GO:0031204">
    <property type="term" value="P:post-translational protein targeting to membrane, translocation"/>
    <property type="evidence" value="ECO:0007669"/>
    <property type="project" value="InterPro"/>
</dbReference>
<evidence type="ECO:0000256" key="4">
    <source>
        <dbReference type="ARBA" id="ARBA00022490"/>
    </source>
</evidence>
<dbReference type="Pfam" id="PF03271">
    <property type="entry name" value="EB1"/>
    <property type="match status" value="1"/>
</dbReference>
<evidence type="ECO:0000256" key="2">
    <source>
        <dbReference type="ARBA" id="ARBA00004245"/>
    </source>
</evidence>
<dbReference type="InterPro" id="IPR036872">
    <property type="entry name" value="CH_dom_sf"/>
</dbReference>
<dbReference type="GO" id="GO:0006398">
    <property type="term" value="P:mRNA 3'-end processing by stem-loop binding and cleavage"/>
    <property type="evidence" value="ECO:0007669"/>
    <property type="project" value="TreeGrafter"/>
</dbReference>
<dbReference type="InterPro" id="IPR001715">
    <property type="entry name" value="CH_dom"/>
</dbReference>
<dbReference type="FunFam" id="1.10.418.10:FF:000028">
    <property type="entry name" value="RP/EB family microtubule-associated protein"/>
    <property type="match status" value="1"/>
</dbReference>
<feature type="region of interest" description="Disordered" evidence="15">
    <location>
        <begin position="1562"/>
        <end position="1587"/>
    </location>
</feature>